<dbReference type="AlphaFoldDB" id="A0A8H6YRD9"/>
<evidence type="ECO:0000313" key="2">
    <source>
        <dbReference type="EMBL" id="KAF7365853.1"/>
    </source>
</evidence>
<feature type="region of interest" description="Disordered" evidence="1">
    <location>
        <begin position="1"/>
        <end position="23"/>
    </location>
</feature>
<evidence type="ECO:0000313" key="3">
    <source>
        <dbReference type="Proteomes" id="UP000620124"/>
    </source>
</evidence>
<keyword evidence="3" id="KW-1185">Reference proteome</keyword>
<dbReference type="EMBL" id="JACAZI010000003">
    <property type="protein sequence ID" value="KAF7365853.1"/>
    <property type="molecule type" value="Genomic_DNA"/>
</dbReference>
<protein>
    <submittedName>
        <fullName evidence="2">Uncharacterized protein</fullName>
    </submittedName>
</protein>
<feature type="region of interest" description="Disordered" evidence="1">
    <location>
        <begin position="37"/>
        <end position="109"/>
    </location>
</feature>
<dbReference type="Proteomes" id="UP000620124">
    <property type="component" value="Unassembled WGS sequence"/>
</dbReference>
<proteinExistence type="predicted"/>
<evidence type="ECO:0000256" key="1">
    <source>
        <dbReference type="SAM" id="MobiDB-lite"/>
    </source>
</evidence>
<organism evidence="2 3">
    <name type="scientific">Mycena venus</name>
    <dbReference type="NCBI Taxonomy" id="2733690"/>
    <lineage>
        <taxon>Eukaryota</taxon>
        <taxon>Fungi</taxon>
        <taxon>Dikarya</taxon>
        <taxon>Basidiomycota</taxon>
        <taxon>Agaricomycotina</taxon>
        <taxon>Agaricomycetes</taxon>
        <taxon>Agaricomycetidae</taxon>
        <taxon>Agaricales</taxon>
        <taxon>Marasmiineae</taxon>
        <taxon>Mycenaceae</taxon>
        <taxon>Mycena</taxon>
    </lineage>
</organism>
<gene>
    <name evidence="2" type="ORF">MVEN_00459700</name>
</gene>
<accession>A0A8H6YRD9</accession>
<feature type="compositionally biased region" description="Low complexity" evidence="1">
    <location>
        <begin position="172"/>
        <end position="190"/>
    </location>
</feature>
<feature type="region of interest" description="Disordered" evidence="1">
    <location>
        <begin position="169"/>
        <end position="190"/>
    </location>
</feature>
<sequence>MSSPSSSAPASPPRHRGRLRGGLGKYLLGRGIADLVPSIPAGTTERADDDDLDHSLAHISSSEVKPVTSRKGKPEKASSGAGNESGARFPPQICPQASDPIPSPLQLKQHRPQASAYFAELQSFNSFNGTHPTRSEFNQPSLRFGAGPFSVALVRAALKSCFRAKFEKLRRSSVPARRPHPSSSASIAAA</sequence>
<comment type="caution">
    <text evidence="2">The sequence shown here is derived from an EMBL/GenBank/DDBJ whole genome shotgun (WGS) entry which is preliminary data.</text>
</comment>
<name>A0A8H6YRD9_9AGAR</name>
<reference evidence="2" key="1">
    <citation type="submission" date="2020-05" db="EMBL/GenBank/DDBJ databases">
        <title>Mycena genomes resolve the evolution of fungal bioluminescence.</title>
        <authorList>
            <person name="Tsai I.J."/>
        </authorList>
    </citation>
    <scope>NUCLEOTIDE SEQUENCE</scope>
    <source>
        <strain evidence="2">CCC161011</strain>
    </source>
</reference>